<comment type="subcellular location">
    <subcellularLocation>
        <location evidence="1">Cell membrane</location>
        <topology evidence="1">Multi-pass membrane protein</topology>
    </subcellularLocation>
</comment>
<sequence length="732" mass="84532">MTATIKPSGTHHKITSKFYWRILSKLCAVLSALAFISLLTNTYYTKQAIIKNRSDLLITQTSQVKDAISEKISIFQDLANDSAQHISEHSLSYQDAINYVKKTFEENKTFFSLLVAYTPESQPHISPLHAPYFERLYGVDKQHTFKNYTQNPDYTWYTRPLIEGAIWTEPYYDQESQALIVSYSTPIYRNKEDYTKKTNPIGVVPTDVGLDYLTNSIKKIQLGKTGYAMLFSEKGQLLAHPVEEFVTGRTTLKELSQQPQMSYLKEIDQCSASTTLPKTLFKINQPDNGIKYAICQKIPETGWLLVSIYSEEENIALNQPHTENNTNNAKKTFLLLSATLLVFSLSILSLISRQGIQTSTIYSAAFIVATINVWWAEFQYHDTSLPNATAIINKTDLQTFIRHYQSASDDKKFQTLLFVPTGVHIQSIEFRSASNVFITGYVWQKYNRKDIHEQGKDESTYTTDNNKKSNEKIVPGVVFPEAVSVNFNKVYQQKQQDDQVTFGWYFESELRQPFDYTKYPFDIQHFWLRMWHKEFYKNIILIPDTEGYGLLSPQKRPGVANDILLSGWNLMSSQFNFIPHSYNENFGIKSYEGLVDFPELYYDVILQRQFLTPFITQLLPIVVISFLLFASVATIHKSDVNEVRNSVGALLFIILLSHFSLREDLDLNGVVYLEYYYFVLYGLISILLYLNHSYFVTAKTPEEQKKLHKRFVIFFWPGYTGLIFITSLLTFI</sequence>
<evidence type="ECO:0000256" key="1">
    <source>
        <dbReference type="ARBA" id="ARBA00004651"/>
    </source>
</evidence>
<feature type="transmembrane region" description="Helical" evidence="6">
    <location>
        <begin position="643"/>
        <end position="661"/>
    </location>
</feature>
<feature type="domain" description="Cache" evidence="7">
    <location>
        <begin position="117"/>
        <end position="306"/>
    </location>
</feature>
<dbReference type="GO" id="GO:0005230">
    <property type="term" value="F:extracellular ligand-gated monoatomic ion channel activity"/>
    <property type="evidence" value="ECO:0007669"/>
    <property type="project" value="InterPro"/>
</dbReference>
<evidence type="ECO:0000256" key="3">
    <source>
        <dbReference type="ARBA" id="ARBA00022692"/>
    </source>
</evidence>
<evidence type="ECO:0000256" key="2">
    <source>
        <dbReference type="ARBA" id="ARBA00022475"/>
    </source>
</evidence>
<feature type="transmembrane region" description="Helical" evidence="6">
    <location>
        <begin position="673"/>
        <end position="690"/>
    </location>
</feature>
<name>A0AA37WN94_9GAMM</name>
<dbReference type="Gene3D" id="2.70.170.10">
    <property type="entry name" value="Neurotransmitter-gated ion-channel ligand-binding domain"/>
    <property type="match status" value="1"/>
</dbReference>
<dbReference type="CDD" id="cd12913">
    <property type="entry name" value="PDC1_MCP_like"/>
    <property type="match status" value="1"/>
</dbReference>
<keyword evidence="9" id="KW-1185">Reference proteome</keyword>
<evidence type="ECO:0000256" key="5">
    <source>
        <dbReference type="ARBA" id="ARBA00023136"/>
    </source>
</evidence>
<evidence type="ECO:0000256" key="4">
    <source>
        <dbReference type="ARBA" id="ARBA00022989"/>
    </source>
</evidence>
<accession>A0AA37WN94</accession>
<feature type="transmembrane region" description="Helical" evidence="6">
    <location>
        <begin position="711"/>
        <end position="731"/>
    </location>
</feature>
<protein>
    <recommendedName>
        <fullName evidence="7">Cache domain-containing protein</fullName>
    </recommendedName>
</protein>
<dbReference type="Gene3D" id="3.30.450.20">
    <property type="entry name" value="PAS domain"/>
    <property type="match status" value="2"/>
</dbReference>
<reference evidence="8 9" key="1">
    <citation type="journal article" date="2014" name="Int. J. Syst. Evol. Microbiol.">
        <title>Complete genome sequence of Corynebacterium casei LMG S-19264T (=DSM 44701T), isolated from a smear-ripened cheese.</title>
        <authorList>
            <consortium name="US DOE Joint Genome Institute (JGI-PGF)"/>
            <person name="Walter F."/>
            <person name="Albersmeier A."/>
            <person name="Kalinowski J."/>
            <person name="Ruckert C."/>
        </authorList>
    </citation>
    <scope>NUCLEOTIDE SEQUENCE [LARGE SCALE GENOMIC DNA]</scope>
    <source>
        <strain evidence="8 9">NBRC 110095</strain>
    </source>
</reference>
<evidence type="ECO:0000256" key="6">
    <source>
        <dbReference type="SAM" id="Phobius"/>
    </source>
</evidence>
<keyword evidence="2" id="KW-1003">Cell membrane</keyword>
<dbReference type="GO" id="GO:0005886">
    <property type="term" value="C:plasma membrane"/>
    <property type="evidence" value="ECO:0007669"/>
    <property type="project" value="UniProtKB-SubCell"/>
</dbReference>
<dbReference type="InterPro" id="IPR036734">
    <property type="entry name" value="Neur_chan_lig-bd_sf"/>
</dbReference>
<organism evidence="8 9">
    <name type="scientific">Marinibactrum halimedae</name>
    <dbReference type="NCBI Taxonomy" id="1444977"/>
    <lineage>
        <taxon>Bacteria</taxon>
        <taxon>Pseudomonadati</taxon>
        <taxon>Pseudomonadota</taxon>
        <taxon>Gammaproteobacteria</taxon>
        <taxon>Cellvibrionales</taxon>
        <taxon>Cellvibrionaceae</taxon>
        <taxon>Marinibactrum</taxon>
    </lineage>
</organism>
<evidence type="ECO:0000313" key="9">
    <source>
        <dbReference type="Proteomes" id="UP001156870"/>
    </source>
</evidence>
<evidence type="ECO:0000313" key="8">
    <source>
        <dbReference type="EMBL" id="GLS27874.1"/>
    </source>
</evidence>
<keyword evidence="3 6" id="KW-0812">Transmembrane</keyword>
<dbReference type="InterPro" id="IPR033479">
    <property type="entry name" value="dCache_1"/>
</dbReference>
<dbReference type="CDD" id="cd12912">
    <property type="entry name" value="PDC2_MCP_like"/>
    <property type="match status" value="1"/>
</dbReference>
<dbReference type="RefSeq" id="WP_232595098.1">
    <property type="nucleotide sequence ID" value="NZ_BSPD01000092.1"/>
</dbReference>
<evidence type="ECO:0000259" key="7">
    <source>
        <dbReference type="Pfam" id="PF02743"/>
    </source>
</evidence>
<dbReference type="InterPro" id="IPR029151">
    <property type="entry name" value="Sensor-like_sf"/>
</dbReference>
<dbReference type="SUPFAM" id="SSF103190">
    <property type="entry name" value="Sensory domain-like"/>
    <property type="match status" value="1"/>
</dbReference>
<gene>
    <name evidence="8" type="ORF">GCM10007877_35930</name>
</gene>
<feature type="transmembrane region" description="Helical" evidence="6">
    <location>
        <begin position="22"/>
        <end position="44"/>
    </location>
</feature>
<comment type="caution">
    <text evidence="8">The sequence shown here is derived from an EMBL/GenBank/DDBJ whole genome shotgun (WGS) entry which is preliminary data.</text>
</comment>
<keyword evidence="5 6" id="KW-0472">Membrane</keyword>
<feature type="transmembrane region" description="Helical" evidence="6">
    <location>
        <begin position="614"/>
        <end position="636"/>
    </location>
</feature>
<dbReference type="Pfam" id="PF02743">
    <property type="entry name" value="dCache_1"/>
    <property type="match status" value="1"/>
</dbReference>
<dbReference type="AlphaFoldDB" id="A0AA37WN94"/>
<proteinExistence type="predicted"/>
<keyword evidence="4 6" id="KW-1133">Transmembrane helix</keyword>
<dbReference type="EMBL" id="BSPD01000092">
    <property type="protein sequence ID" value="GLS27874.1"/>
    <property type="molecule type" value="Genomic_DNA"/>
</dbReference>
<dbReference type="Proteomes" id="UP001156870">
    <property type="component" value="Unassembled WGS sequence"/>
</dbReference>